<protein>
    <submittedName>
        <fullName evidence="3">Uncharacterized protein</fullName>
    </submittedName>
</protein>
<evidence type="ECO:0000256" key="1">
    <source>
        <dbReference type="SAM" id="MobiDB-lite"/>
    </source>
</evidence>
<gene>
    <name evidence="3" type="ORF">DFH08DRAFT_935773</name>
</gene>
<dbReference type="EMBL" id="JARIHO010000015">
    <property type="protein sequence ID" value="KAJ7349884.1"/>
    <property type="molecule type" value="Genomic_DNA"/>
</dbReference>
<keyword evidence="2" id="KW-0732">Signal</keyword>
<comment type="caution">
    <text evidence="3">The sequence shown here is derived from an EMBL/GenBank/DDBJ whole genome shotgun (WGS) entry which is preliminary data.</text>
</comment>
<feature type="region of interest" description="Disordered" evidence="1">
    <location>
        <begin position="145"/>
        <end position="169"/>
    </location>
</feature>
<dbReference type="AlphaFoldDB" id="A0AAD7A5E8"/>
<feature type="chain" id="PRO_5041908389" evidence="2">
    <location>
        <begin position="29"/>
        <end position="199"/>
    </location>
</feature>
<reference evidence="3" key="1">
    <citation type="submission" date="2023-03" db="EMBL/GenBank/DDBJ databases">
        <title>Massive genome expansion in bonnet fungi (Mycena s.s.) driven by repeated elements and novel gene families across ecological guilds.</title>
        <authorList>
            <consortium name="Lawrence Berkeley National Laboratory"/>
            <person name="Harder C.B."/>
            <person name="Miyauchi S."/>
            <person name="Viragh M."/>
            <person name="Kuo A."/>
            <person name="Thoen E."/>
            <person name="Andreopoulos B."/>
            <person name="Lu D."/>
            <person name="Skrede I."/>
            <person name="Drula E."/>
            <person name="Henrissat B."/>
            <person name="Morin E."/>
            <person name="Kohler A."/>
            <person name="Barry K."/>
            <person name="LaButti K."/>
            <person name="Morin E."/>
            <person name="Salamov A."/>
            <person name="Lipzen A."/>
            <person name="Mereny Z."/>
            <person name="Hegedus B."/>
            <person name="Baldrian P."/>
            <person name="Stursova M."/>
            <person name="Weitz H."/>
            <person name="Taylor A."/>
            <person name="Grigoriev I.V."/>
            <person name="Nagy L.G."/>
            <person name="Martin F."/>
            <person name="Kauserud H."/>
        </authorList>
    </citation>
    <scope>NUCLEOTIDE SEQUENCE</scope>
    <source>
        <strain evidence="3">CBHHK002</strain>
    </source>
</reference>
<proteinExistence type="predicted"/>
<evidence type="ECO:0000313" key="4">
    <source>
        <dbReference type="Proteomes" id="UP001218218"/>
    </source>
</evidence>
<feature type="signal peptide" evidence="2">
    <location>
        <begin position="1"/>
        <end position="28"/>
    </location>
</feature>
<dbReference type="Proteomes" id="UP001218218">
    <property type="component" value="Unassembled WGS sequence"/>
</dbReference>
<accession>A0AAD7A5E8</accession>
<evidence type="ECO:0000256" key="2">
    <source>
        <dbReference type="SAM" id="SignalP"/>
    </source>
</evidence>
<sequence>MVAPYTRISRSFLLTLCLLLQVFVAAAAAPSARSLRHTGEVGERHCSDPNSASPDVPPTLTLSSEENWDQRKFCSDTSGVVENVGKPWMPTWKDGMTEKGRKWTSGIIGWRAAGAGGRTSVKTSGISNLRRRSTAWNAWLEALRGGDASGGTGKQKRSRRERASIETGAVGISAKLGGSTLGGIGVVGDALWEPGRRRE</sequence>
<organism evidence="3 4">
    <name type="scientific">Mycena albidolilacea</name>
    <dbReference type="NCBI Taxonomy" id="1033008"/>
    <lineage>
        <taxon>Eukaryota</taxon>
        <taxon>Fungi</taxon>
        <taxon>Dikarya</taxon>
        <taxon>Basidiomycota</taxon>
        <taxon>Agaricomycotina</taxon>
        <taxon>Agaricomycetes</taxon>
        <taxon>Agaricomycetidae</taxon>
        <taxon>Agaricales</taxon>
        <taxon>Marasmiineae</taxon>
        <taxon>Mycenaceae</taxon>
        <taxon>Mycena</taxon>
    </lineage>
</organism>
<name>A0AAD7A5E8_9AGAR</name>
<evidence type="ECO:0000313" key="3">
    <source>
        <dbReference type="EMBL" id="KAJ7349884.1"/>
    </source>
</evidence>
<keyword evidence="4" id="KW-1185">Reference proteome</keyword>
<feature type="region of interest" description="Disordered" evidence="1">
    <location>
        <begin position="39"/>
        <end position="58"/>
    </location>
</feature>